<dbReference type="Pfam" id="PF12836">
    <property type="entry name" value="HHH_3"/>
    <property type="match status" value="1"/>
</dbReference>
<dbReference type="PANTHER" id="PTHR21180">
    <property type="entry name" value="ENDONUCLEASE/EXONUCLEASE/PHOSPHATASE FAMILY DOMAIN-CONTAINING PROTEIN 1"/>
    <property type="match status" value="1"/>
</dbReference>
<dbReference type="Pfam" id="PF10531">
    <property type="entry name" value="SLBB"/>
    <property type="match status" value="1"/>
</dbReference>
<dbReference type="PANTHER" id="PTHR21180:SF32">
    <property type="entry name" value="ENDONUCLEASE_EXONUCLEASE_PHOSPHATASE FAMILY DOMAIN-CONTAINING PROTEIN 1"/>
    <property type="match status" value="1"/>
</dbReference>
<sequence>MKLTDREKVLAFVFLCLLVLTVSYYHFRLKAEGADEPSFVIESDEVSRDNFKKEVAPAEEEGIGSAIYVDIGGAVKNPGLYELEKGARVKDGITAAGGIVGNADTSQINLAKKLNDEEKLYIPKVGEQAPAQSAQAPSPAAKGPVSIQNGSKEDLMTLPGVGEKTADKIIEYRTAHPFTAVEDLKEVPGIGDKTFESLKNNIQL</sequence>
<organism evidence="4 5">
    <name type="scientific">Aedoeadaptatus acetigenes</name>
    <dbReference type="NCBI Taxonomy" id="2981723"/>
    <lineage>
        <taxon>Bacteria</taxon>
        <taxon>Bacillati</taxon>
        <taxon>Bacillota</taxon>
        <taxon>Tissierellia</taxon>
        <taxon>Tissierellales</taxon>
        <taxon>Peptoniphilaceae</taxon>
        <taxon>Aedoeadaptatus</taxon>
    </lineage>
</organism>
<keyword evidence="4" id="KW-0238">DNA-binding</keyword>
<proteinExistence type="predicted"/>
<gene>
    <name evidence="4" type="ORF">AAA081_03275</name>
</gene>
<dbReference type="InterPro" id="IPR010994">
    <property type="entry name" value="RuvA_2-like"/>
</dbReference>
<feature type="domain" description="Helix-hairpin-helix DNA-binding motif class 1" evidence="3">
    <location>
        <begin position="153"/>
        <end position="172"/>
    </location>
</feature>
<dbReference type="Proteomes" id="UP001481872">
    <property type="component" value="Unassembled WGS sequence"/>
</dbReference>
<dbReference type="EMBL" id="JBBNPS010000006">
    <property type="protein sequence ID" value="MEQ3353325.1"/>
    <property type="molecule type" value="Genomic_DNA"/>
</dbReference>
<evidence type="ECO:0000259" key="3">
    <source>
        <dbReference type="SMART" id="SM00278"/>
    </source>
</evidence>
<protein>
    <submittedName>
        <fullName evidence="4">ComEA family DNA-binding protein</fullName>
    </submittedName>
</protein>
<dbReference type="InterPro" id="IPR003583">
    <property type="entry name" value="Hlx-hairpin-Hlx_DNA-bd_motif"/>
</dbReference>
<evidence type="ECO:0000256" key="1">
    <source>
        <dbReference type="SAM" id="MobiDB-lite"/>
    </source>
</evidence>
<dbReference type="InterPro" id="IPR019554">
    <property type="entry name" value="Soluble_ligand-bd"/>
</dbReference>
<feature type="transmembrane region" description="Helical" evidence="2">
    <location>
        <begin position="9"/>
        <end position="27"/>
    </location>
</feature>
<evidence type="ECO:0000313" key="4">
    <source>
        <dbReference type="EMBL" id="MEQ3353325.1"/>
    </source>
</evidence>
<keyword evidence="5" id="KW-1185">Reference proteome</keyword>
<evidence type="ECO:0000313" key="5">
    <source>
        <dbReference type="Proteomes" id="UP001481872"/>
    </source>
</evidence>
<dbReference type="InterPro" id="IPR051675">
    <property type="entry name" value="Endo/Exo/Phosphatase_dom_1"/>
</dbReference>
<keyword evidence="2" id="KW-1133">Transmembrane helix</keyword>
<feature type="compositionally biased region" description="Low complexity" evidence="1">
    <location>
        <begin position="128"/>
        <end position="141"/>
    </location>
</feature>
<dbReference type="Gene3D" id="3.10.560.10">
    <property type="entry name" value="Outer membrane lipoprotein wza domain like"/>
    <property type="match status" value="1"/>
</dbReference>
<name>A0ABV1J573_9FIRM</name>
<feature type="domain" description="Helix-hairpin-helix DNA-binding motif class 1" evidence="3">
    <location>
        <begin position="182"/>
        <end position="201"/>
    </location>
</feature>
<keyword evidence="2" id="KW-0472">Membrane</keyword>
<accession>A0ABV1J573</accession>
<feature type="region of interest" description="Disordered" evidence="1">
    <location>
        <begin position="128"/>
        <end position="154"/>
    </location>
</feature>
<evidence type="ECO:0000256" key="2">
    <source>
        <dbReference type="SAM" id="Phobius"/>
    </source>
</evidence>
<keyword evidence="2" id="KW-0812">Transmembrane</keyword>
<dbReference type="Gene3D" id="1.10.150.320">
    <property type="entry name" value="Photosystem II 12 kDa extrinsic protein"/>
    <property type="match status" value="1"/>
</dbReference>
<dbReference type="GO" id="GO:0003677">
    <property type="term" value="F:DNA binding"/>
    <property type="evidence" value="ECO:0007669"/>
    <property type="project" value="UniProtKB-KW"/>
</dbReference>
<comment type="caution">
    <text evidence="4">The sequence shown here is derived from an EMBL/GenBank/DDBJ whole genome shotgun (WGS) entry which is preliminary data.</text>
</comment>
<dbReference type="SMART" id="SM00278">
    <property type="entry name" value="HhH1"/>
    <property type="match status" value="2"/>
</dbReference>
<dbReference type="SUPFAM" id="SSF47781">
    <property type="entry name" value="RuvA domain 2-like"/>
    <property type="match status" value="1"/>
</dbReference>
<reference evidence="4 5" key="1">
    <citation type="submission" date="2024-04" db="EMBL/GenBank/DDBJ databases">
        <title>Human intestinal bacterial collection.</title>
        <authorList>
            <person name="Pauvert C."/>
            <person name="Hitch T.C.A."/>
            <person name="Clavel T."/>
        </authorList>
    </citation>
    <scope>NUCLEOTIDE SEQUENCE [LARGE SCALE GENOMIC DNA]</scope>
    <source>
        <strain evidence="4 5">CLA-SR-H026</strain>
    </source>
</reference>
<dbReference type="RefSeq" id="WP_349053688.1">
    <property type="nucleotide sequence ID" value="NZ_JBBNPS010000006.1"/>
</dbReference>